<name>A0AAV6YYT3_ENGPU</name>
<dbReference type="EMBL" id="WNYA01016024">
    <property type="protein sequence ID" value="KAG8539153.1"/>
    <property type="molecule type" value="Genomic_DNA"/>
</dbReference>
<accession>A0AAV6YYT3</accession>
<protein>
    <submittedName>
        <fullName evidence="1">Uncharacterized protein</fullName>
    </submittedName>
</protein>
<gene>
    <name evidence="1" type="ORF">GDO81_021339</name>
</gene>
<comment type="caution">
    <text evidence="1">The sequence shown here is derived from an EMBL/GenBank/DDBJ whole genome shotgun (WGS) entry which is preliminary data.</text>
</comment>
<dbReference type="Proteomes" id="UP000824782">
    <property type="component" value="Unassembled WGS sequence"/>
</dbReference>
<proteinExistence type="predicted"/>
<organism evidence="1 2">
    <name type="scientific">Engystomops pustulosus</name>
    <name type="common">Tungara frog</name>
    <name type="synonym">Physalaemus pustulosus</name>
    <dbReference type="NCBI Taxonomy" id="76066"/>
    <lineage>
        <taxon>Eukaryota</taxon>
        <taxon>Metazoa</taxon>
        <taxon>Chordata</taxon>
        <taxon>Craniata</taxon>
        <taxon>Vertebrata</taxon>
        <taxon>Euteleostomi</taxon>
        <taxon>Amphibia</taxon>
        <taxon>Batrachia</taxon>
        <taxon>Anura</taxon>
        <taxon>Neobatrachia</taxon>
        <taxon>Hyloidea</taxon>
        <taxon>Leptodactylidae</taxon>
        <taxon>Leiuperinae</taxon>
        <taxon>Engystomops</taxon>
    </lineage>
</organism>
<sequence>MPSKVIKKTYVLHNDTAAKYSMSRKKQAINQLPSQKSKNVMPLGRRQCKNDRFFPTLRFYLTNLVKCKKIYSSLVSP</sequence>
<reference evidence="1" key="1">
    <citation type="thesis" date="2020" institute="ProQuest LLC" country="789 East Eisenhower Parkway, Ann Arbor, MI, USA">
        <title>Comparative Genomics and Chromosome Evolution.</title>
        <authorList>
            <person name="Mudd A.B."/>
        </authorList>
    </citation>
    <scope>NUCLEOTIDE SEQUENCE</scope>
    <source>
        <strain evidence="1">237g6f4</strain>
        <tissue evidence="1">Blood</tissue>
    </source>
</reference>
<dbReference type="AlphaFoldDB" id="A0AAV6YYT3"/>
<evidence type="ECO:0000313" key="2">
    <source>
        <dbReference type="Proteomes" id="UP000824782"/>
    </source>
</evidence>
<evidence type="ECO:0000313" key="1">
    <source>
        <dbReference type="EMBL" id="KAG8539153.1"/>
    </source>
</evidence>
<keyword evidence="2" id="KW-1185">Reference proteome</keyword>